<dbReference type="InterPro" id="IPR043714">
    <property type="entry name" value="DUF5655"/>
</dbReference>
<dbReference type="InterPro" id="IPR025629">
    <property type="entry name" value="DUF4287"/>
</dbReference>
<dbReference type="EMBL" id="JACHMJ010000001">
    <property type="protein sequence ID" value="MBB5844652.1"/>
    <property type="molecule type" value="Genomic_DNA"/>
</dbReference>
<comment type="caution">
    <text evidence="2">The sequence shown here is derived from an EMBL/GenBank/DDBJ whole genome shotgun (WGS) entry which is preliminary data.</text>
</comment>
<dbReference type="AlphaFoldDB" id="A0A841ART2"/>
<accession>A0A841ART2</accession>
<dbReference type="Pfam" id="PF14117">
    <property type="entry name" value="DUF4287"/>
    <property type="match status" value="1"/>
</dbReference>
<evidence type="ECO:0000313" key="3">
    <source>
        <dbReference type="Proteomes" id="UP000536685"/>
    </source>
</evidence>
<dbReference type="Pfam" id="PF18899">
    <property type="entry name" value="DUF5655"/>
    <property type="match status" value="1"/>
</dbReference>
<dbReference type="RefSeq" id="WP_184238990.1">
    <property type="nucleotide sequence ID" value="NZ_JACHMJ010000001.1"/>
</dbReference>
<reference evidence="2 3" key="1">
    <citation type="submission" date="2020-08" db="EMBL/GenBank/DDBJ databases">
        <title>Sequencing the genomes of 1000 actinobacteria strains.</title>
        <authorList>
            <person name="Klenk H.-P."/>
        </authorList>
    </citation>
    <scope>NUCLEOTIDE SEQUENCE [LARGE SCALE GENOMIC DNA]</scope>
    <source>
        <strain evidence="2 3">DSM 105784</strain>
    </source>
</reference>
<dbReference type="Proteomes" id="UP000536685">
    <property type="component" value="Unassembled WGS sequence"/>
</dbReference>
<protein>
    <submittedName>
        <fullName evidence="2">Putative transport protein</fullName>
    </submittedName>
</protein>
<evidence type="ECO:0000313" key="2">
    <source>
        <dbReference type="EMBL" id="MBB5844652.1"/>
    </source>
</evidence>
<keyword evidence="3" id="KW-1185">Reference proteome</keyword>
<sequence length="175" mass="19202">MSDPFTFLKEKTGRAMPEWIGVVEASGLTSHRDILNWLKTEHGLTHGFANGIALAFRNRDASVTEDDLVAAQYDGAKGALRPVYERLVAAAMELGDDVEIVPKKTGVSLRRSKQFALIEAPSAVRVQLGLQLKGEPVTDRLLAGNAMCSHRVNVTAVDEIDDELLGWLREAYERG</sequence>
<feature type="domain" description="DUF5655" evidence="1">
    <location>
        <begin position="70"/>
        <end position="173"/>
    </location>
</feature>
<name>A0A841ART2_9MICO</name>
<proteinExistence type="predicted"/>
<evidence type="ECO:0000259" key="1">
    <source>
        <dbReference type="Pfam" id="PF18899"/>
    </source>
</evidence>
<organism evidence="2 3">
    <name type="scientific">Conyzicola lurida</name>
    <dbReference type="NCBI Taxonomy" id="1172621"/>
    <lineage>
        <taxon>Bacteria</taxon>
        <taxon>Bacillati</taxon>
        <taxon>Actinomycetota</taxon>
        <taxon>Actinomycetes</taxon>
        <taxon>Micrococcales</taxon>
        <taxon>Microbacteriaceae</taxon>
        <taxon>Conyzicola</taxon>
    </lineage>
</organism>
<gene>
    <name evidence="2" type="ORF">HD599_002975</name>
</gene>